<organism evidence="2 3">
    <name type="scientific">Panagrellus redivivus</name>
    <name type="common">Microworm</name>
    <dbReference type="NCBI Taxonomy" id="6233"/>
    <lineage>
        <taxon>Eukaryota</taxon>
        <taxon>Metazoa</taxon>
        <taxon>Ecdysozoa</taxon>
        <taxon>Nematoda</taxon>
        <taxon>Chromadorea</taxon>
        <taxon>Rhabditida</taxon>
        <taxon>Tylenchina</taxon>
        <taxon>Panagrolaimomorpha</taxon>
        <taxon>Panagrolaimoidea</taxon>
        <taxon>Panagrolaimidae</taxon>
        <taxon>Panagrellus</taxon>
    </lineage>
</organism>
<reference evidence="3" key="2">
    <citation type="submission" date="2020-10" db="UniProtKB">
        <authorList>
            <consortium name="WormBaseParasite"/>
        </authorList>
    </citation>
    <scope>IDENTIFICATION</scope>
</reference>
<protein>
    <submittedName>
        <fullName evidence="3">PH domain-containing protein</fullName>
    </submittedName>
</protein>
<feature type="compositionally biased region" description="Polar residues" evidence="1">
    <location>
        <begin position="111"/>
        <end position="120"/>
    </location>
</feature>
<accession>A0A7E4W4S6</accession>
<evidence type="ECO:0000256" key="1">
    <source>
        <dbReference type="SAM" id="MobiDB-lite"/>
    </source>
</evidence>
<proteinExistence type="predicted"/>
<evidence type="ECO:0000313" key="3">
    <source>
        <dbReference type="WBParaSite" id="Pan_g701.t1"/>
    </source>
</evidence>
<feature type="region of interest" description="Disordered" evidence="1">
    <location>
        <begin position="103"/>
        <end position="142"/>
    </location>
</feature>
<reference evidence="2" key="1">
    <citation type="journal article" date="2013" name="Genetics">
        <title>The draft genome and transcriptome of Panagrellus redivivus are shaped by the harsh demands of a free-living lifestyle.</title>
        <authorList>
            <person name="Srinivasan J."/>
            <person name="Dillman A.R."/>
            <person name="Macchietto M.G."/>
            <person name="Heikkinen L."/>
            <person name="Lakso M."/>
            <person name="Fracchia K.M."/>
            <person name="Antoshechkin I."/>
            <person name="Mortazavi A."/>
            <person name="Wong G."/>
            <person name="Sternberg P.W."/>
        </authorList>
    </citation>
    <scope>NUCLEOTIDE SEQUENCE [LARGE SCALE GENOMIC DNA]</scope>
    <source>
        <strain evidence="2">MT8872</strain>
    </source>
</reference>
<dbReference type="WBParaSite" id="Pan_g701.t1">
    <property type="protein sequence ID" value="Pan_g701.t1"/>
    <property type="gene ID" value="Pan_g701"/>
</dbReference>
<dbReference type="Proteomes" id="UP000492821">
    <property type="component" value="Unassembled WGS sequence"/>
</dbReference>
<sequence length="142" mass="16302">MASTTSPTNRLTAWRMNVTKNMQQWQQQAYQYEHGLIDEDDAETVRSVIQRYIDGLKTIASDEMFRISLLDNEQQQEDTENWVQRMTPAKELKRQLMMVEKSLTPLPLAPTQPSSRSSVISERYAPSTGSHPAYANGEVPRQ</sequence>
<evidence type="ECO:0000313" key="2">
    <source>
        <dbReference type="Proteomes" id="UP000492821"/>
    </source>
</evidence>
<keyword evidence="2" id="KW-1185">Reference proteome</keyword>
<dbReference type="AlphaFoldDB" id="A0A7E4W4S6"/>
<name>A0A7E4W4S6_PANRE</name>